<dbReference type="Proteomes" id="UP001597417">
    <property type="component" value="Unassembled WGS sequence"/>
</dbReference>
<evidence type="ECO:0000313" key="3">
    <source>
        <dbReference type="EMBL" id="MFD2419339.1"/>
    </source>
</evidence>
<dbReference type="Gene3D" id="2.30.110.10">
    <property type="entry name" value="Electron Transport, Fmn-binding Protein, Chain A"/>
    <property type="match status" value="1"/>
</dbReference>
<feature type="domain" description="Pyridoxamine 5'-phosphate oxidase N-terminal" evidence="2">
    <location>
        <begin position="12"/>
        <end position="137"/>
    </location>
</feature>
<reference evidence="4" key="1">
    <citation type="journal article" date="2019" name="Int. J. Syst. Evol. Microbiol.">
        <title>The Global Catalogue of Microorganisms (GCM) 10K type strain sequencing project: providing services to taxonomists for standard genome sequencing and annotation.</title>
        <authorList>
            <consortium name="The Broad Institute Genomics Platform"/>
            <consortium name="The Broad Institute Genome Sequencing Center for Infectious Disease"/>
            <person name="Wu L."/>
            <person name="Ma J."/>
        </authorList>
    </citation>
    <scope>NUCLEOTIDE SEQUENCE [LARGE SCALE GENOMIC DNA]</scope>
    <source>
        <strain evidence="4">CGMCC 4.7645</strain>
    </source>
</reference>
<dbReference type="NCBIfam" id="TIGR03667">
    <property type="entry name" value="Rv3369"/>
    <property type="match status" value="1"/>
</dbReference>
<accession>A0ABW5FYV9</accession>
<dbReference type="InterPro" id="IPR012349">
    <property type="entry name" value="Split_barrel_FMN-bd"/>
</dbReference>
<dbReference type="EC" id="1.-.-.-" evidence="3"/>
<keyword evidence="4" id="KW-1185">Reference proteome</keyword>
<dbReference type="EMBL" id="JBHUKR010000011">
    <property type="protein sequence ID" value="MFD2419339.1"/>
    <property type="molecule type" value="Genomic_DNA"/>
</dbReference>
<evidence type="ECO:0000313" key="4">
    <source>
        <dbReference type="Proteomes" id="UP001597417"/>
    </source>
</evidence>
<dbReference type="GO" id="GO:0016491">
    <property type="term" value="F:oxidoreductase activity"/>
    <property type="evidence" value="ECO:0007669"/>
    <property type="project" value="UniProtKB-KW"/>
</dbReference>
<dbReference type="InterPro" id="IPR052019">
    <property type="entry name" value="F420H2_bilvrd_red/Heme_oxyg"/>
</dbReference>
<dbReference type="PANTHER" id="PTHR35176">
    <property type="entry name" value="HEME OXYGENASE HI_0854-RELATED"/>
    <property type="match status" value="1"/>
</dbReference>
<organism evidence="3 4">
    <name type="scientific">Amycolatopsis pigmentata</name>
    <dbReference type="NCBI Taxonomy" id="450801"/>
    <lineage>
        <taxon>Bacteria</taxon>
        <taxon>Bacillati</taxon>
        <taxon>Actinomycetota</taxon>
        <taxon>Actinomycetes</taxon>
        <taxon>Pseudonocardiales</taxon>
        <taxon>Pseudonocardiaceae</taxon>
        <taxon>Amycolatopsis</taxon>
    </lineage>
</organism>
<sequence length="139" mass="15631">MIVLADGQFGRRVRERLRTEAIIWLTTVGADGTPQPNPVWFLWQQEGFLIYNRSDANRLAHIAARPKVSLNFDGDGRGGDIIVFAGEARRLDGQPPPHELRDYEEKYGEAMIRVAGSAKNFSADYPVALRIDVTRVRGH</sequence>
<gene>
    <name evidence="3" type="ORF">ACFSXZ_23690</name>
</gene>
<dbReference type="PANTHER" id="PTHR35176:SF4">
    <property type="entry name" value="PYRIDOXAMINE 5'-PHOSPHATE OXIDASE-RELATED FMN-BINDING"/>
    <property type="match status" value="1"/>
</dbReference>
<evidence type="ECO:0000256" key="1">
    <source>
        <dbReference type="ARBA" id="ARBA00023002"/>
    </source>
</evidence>
<dbReference type="Pfam" id="PF01243">
    <property type="entry name" value="PNPOx_N"/>
    <property type="match status" value="1"/>
</dbReference>
<evidence type="ECO:0000259" key="2">
    <source>
        <dbReference type="Pfam" id="PF01243"/>
    </source>
</evidence>
<dbReference type="RefSeq" id="WP_378267337.1">
    <property type="nucleotide sequence ID" value="NZ_JBHUKR010000011.1"/>
</dbReference>
<keyword evidence="1 3" id="KW-0560">Oxidoreductase</keyword>
<protein>
    <submittedName>
        <fullName evidence="3">TIGR03667 family PPOX class F420-dependent oxidoreductase</fullName>
        <ecNumber evidence="3">1.-.-.-</ecNumber>
    </submittedName>
</protein>
<dbReference type="InterPro" id="IPR019966">
    <property type="entry name" value="F420-dep_enz_PPOX_Rv3369"/>
</dbReference>
<comment type="caution">
    <text evidence="3">The sequence shown here is derived from an EMBL/GenBank/DDBJ whole genome shotgun (WGS) entry which is preliminary data.</text>
</comment>
<dbReference type="InterPro" id="IPR011576">
    <property type="entry name" value="Pyridox_Oxase_N"/>
</dbReference>
<dbReference type="SUPFAM" id="SSF50475">
    <property type="entry name" value="FMN-binding split barrel"/>
    <property type="match status" value="1"/>
</dbReference>
<name>A0ABW5FYV9_9PSEU</name>
<proteinExistence type="predicted"/>